<dbReference type="Proteomes" id="UP000662939">
    <property type="component" value="Chromosome"/>
</dbReference>
<evidence type="ECO:0000313" key="2">
    <source>
        <dbReference type="EMBL" id="QSB04865.1"/>
    </source>
</evidence>
<proteinExistence type="predicted"/>
<keyword evidence="1" id="KW-1133">Transmembrane helix</keyword>
<gene>
    <name evidence="2" type="ORF">JQS30_14020</name>
</gene>
<name>A0A895XP62_9ACTN</name>
<feature type="transmembrane region" description="Helical" evidence="1">
    <location>
        <begin position="6"/>
        <end position="28"/>
    </location>
</feature>
<protein>
    <submittedName>
        <fullName evidence="2">DUF3592 domain-containing protein</fullName>
    </submittedName>
</protein>
<keyword evidence="3" id="KW-1185">Reference proteome</keyword>
<evidence type="ECO:0000256" key="1">
    <source>
        <dbReference type="SAM" id="Phobius"/>
    </source>
</evidence>
<sequence>MDGDELFIRGFAVALMVLPSLFAAIMWIKHRKWIRVVATVQSLRKRKNPQGSPDTVVHYKYTDLHGRNHRGSSTGFFLKPKIGAETRVMYHPEDPGVSDPASTQDRILFLGIIVAMFAAGLFFLLMPMRMV</sequence>
<feature type="transmembrane region" description="Helical" evidence="1">
    <location>
        <begin position="107"/>
        <end position="126"/>
    </location>
</feature>
<dbReference type="EMBL" id="CP070496">
    <property type="protein sequence ID" value="QSB04865.1"/>
    <property type="molecule type" value="Genomic_DNA"/>
</dbReference>
<evidence type="ECO:0000313" key="3">
    <source>
        <dbReference type="Proteomes" id="UP000662939"/>
    </source>
</evidence>
<keyword evidence="1" id="KW-0812">Transmembrane</keyword>
<dbReference type="RefSeq" id="WP_213170864.1">
    <property type="nucleotide sequence ID" value="NZ_CP070496.1"/>
</dbReference>
<dbReference type="AlphaFoldDB" id="A0A895XP62"/>
<dbReference type="KEGG" id="nav:JQS30_14020"/>
<reference evidence="2" key="1">
    <citation type="submission" date="2021-02" db="EMBL/GenBank/DDBJ databases">
        <title>Natronoglycomyces albus gen. nov., sp. nov, a haloalkaliphilic actinobacterium from a soda solonchak soil.</title>
        <authorList>
            <person name="Sorokin D.Y."/>
            <person name="Khijniak T.V."/>
            <person name="Zakharycheva A.P."/>
            <person name="Boueva O.V."/>
            <person name="Ariskina E.V."/>
            <person name="Hahnke R.L."/>
            <person name="Bunk B."/>
            <person name="Sproer C."/>
            <person name="Schumann P."/>
            <person name="Evtushenko L.I."/>
            <person name="Kublanov I.V."/>
        </authorList>
    </citation>
    <scope>NUCLEOTIDE SEQUENCE</scope>
    <source>
        <strain evidence="2">DSM 106290</strain>
    </source>
</reference>
<accession>A0A895XP62</accession>
<keyword evidence="1" id="KW-0472">Membrane</keyword>
<organism evidence="2 3">
    <name type="scientific">Natronoglycomyces albus</name>
    <dbReference type="NCBI Taxonomy" id="2811108"/>
    <lineage>
        <taxon>Bacteria</taxon>
        <taxon>Bacillati</taxon>
        <taxon>Actinomycetota</taxon>
        <taxon>Actinomycetes</taxon>
        <taxon>Glycomycetales</taxon>
        <taxon>Glycomycetaceae</taxon>
        <taxon>Natronoglycomyces</taxon>
    </lineage>
</organism>